<name>A0ACB7ZTL7_9AGAM</name>
<dbReference type="EMBL" id="MU268622">
    <property type="protein sequence ID" value="KAH7904068.1"/>
    <property type="molecule type" value="Genomic_DNA"/>
</dbReference>
<sequence>MTSSDFSPPRPDDSDKHSSQSPPSPKPESQANDSASTATSSELHVCQWIGCSSSFSDPKVLYNHLCNDHIGRKRTNNRCLTCKWTDCGTSCAKRDQITSHLRIHTPLKPYVCEICEKSFKRPQDLKKHEKIHTEEHHAQHQYSKAVTVDDPNYVARVRGDHDAPPHKGLRNFARTRPHADAISNDSHCGSPPTASPELEHATHHDSPSPGYESFLQDQGALESPKSEANSLASTRTKRSYDNIFEEFFADMKKRRVNPSYDTDMAERLNHIACAENLSHYDDFNPHPVAYDIQTPEELAAVNDFLVALGRDVTVPMQRGGQGGERYYPYFDDLSLNRLGLAGLPGLPTVTGATYPHDSGYTQANAQPSHYLSNTYPSSPGIRSSRPSVQQQYDAYSGLHTPTPSATSPANNYGMQSRHVSAHAAHEYALDIPYNSPHYHSLSHGPTSSHSLSPSFTPPSATPSHNPSIPDPFAQFDYVRNSRGPAPPVQLAAPEYTRNSMHTITPLNTASGSAPEPVLSNISDAAYRGPPLTLIHVSGNPLEVVANLGHFLGFKHAS</sequence>
<dbReference type="Proteomes" id="UP000790377">
    <property type="component" value="Unassembled WGS sequence"/>
</dbReference>
<organism evidence="1 2">
    <name type="scientific">Hygrophoropsis aurantiaca</name>
    <dbReference type="NCBI Taxonomy" id="72124"/>
    <lineage>
        <taxon>Eukaryota</taxon>
        <taxon>Fungi</taxon>
        <taxon>Dikarya</taxon>
        <taxon>Basidiomycota</taxon>
        <taxon>Agaricomycotina</taxon>
        <taxon>Agaricomycetes</taxon>
        <taxon>Agaricomycetidae</taxon>
        <taxon>Boletales</taxon>
        <taxon>Coniophorineae</taxon>
        <taxon>Hygrophoropsidaceae</taxon>
        <taxon>Hygrophoropsis</taxon>
    </lineage>
</organism>
<accession>A0ACB7ZTL7</accession>
<reference evidence="1" key="1">
    <citation type="journal article" date="2021" name="New Phytol.">
        <title>Evolutionary innovations through gain and loss of genes in the ectomycorrhizal Boletales.</title>
        <authorList>
            <person name="Wu G."/>
            <person name="Miyauchi S."/>
            <person name="Morin E."/>
            <person name="Kuo A."/>
            <person name="Drula E."/>
            <person name="Varga T."/>
            <person name="Kohler A."/>
            <person name="Feng B."/>
            <person name="Cao Y."/>
            <person name="Lipzen A."/>
            <person name="Daum C."/>
            <person name="Hundley H."/>
            <person name="Pangilinan J."/>
            <person name="Johnson J."/>
            <person name="Barry K."/>
            <person name="LaButti K."/>
            <person name="Ng V."/>
            <person name="Ahrendt S."/>
            <person name="Min B."/>
            <person name="Choi I.G."/>
            <person name="Park H."/>
            <person name="Plett J.M."/>
            <person name="Magnuson J."/>
            <person name="Spatafora J.W."/>
            <person name="Nagy L.G."/>
            <person name="Henrissat B."/>
            <person name="Grigoriev I.V."/>
            <person name="Yang Z.L."/>
            <person name="Xu J."/>
            <person name="Martin F.M."/>
        </authorList>
    </citation>
    <scope>NUCLEOTIDE SEQUENCE</scope>
    <source>
        <strain evidence="1">ATCC 28755</strain>
    </source>
</reference>
<keyword evidence="2" id="KW-1185">Reference proteome</keyword>
<comment type="caution">
    <text evidence="1">The sequence shown here is derived from an EMBL/GenBank/DDBJ whole genome shotgun (WGS) entry which is preliminary data.</text>
</comment>
<evidence type="ECO:0000313" key="2">
    <source>
        <dbReference type="Proteomes" id="UP000790377"/>
    </source>
</evidence>
<protein>
    <submittedName>
        <fullName evidence="1">Uncharacterized protein</fullName>
    </submittedName>
</protein>
<evidence type="ECO:0000313" key="1">
    <source>
        <dbReference type="EMBL" id="KAH7904068.1"/>
    </source>
</evidence>
<proteinExistence type="predicted"/>
<gene>
    <name evidence="1" type="ORF">BJ138DRAFT_36096</name>
</gene>